<dbReference type="Pfam" id="PF05826">
    <property type="entry name" value="Phospholip_A2_2"/>
    <property type="match status" value="1"/>
</dbReference>
<dbReference type="GO" id="GO:0006644">
    <property type="term" value="P:phospholipid metabolic process"/>
    <property type="evidence" value="ECO:0007669"/>
    <property type="project" value="InterPro"/>
</dbReference>
<evidence type="ECO:0000256" key="7">
    <source>
        <dbReference type="ARBA" id="ARBA00022525"/>
    </source>
</evidence>
<evidence type="ECO:0000256" key="4">
    <source>
        <dbReference type="ARBA" id="ARBA00009659"/>
    </source>
</evidence>
<feature type="domain" description="Phospholipase A2-like central" evidence="17">
    <location>
        <begin position="79"/>
        <end position="210"/>
    </location>
</feature>
<accession>A0AA49XAC4</accession>
<feature type="chain" id="PRO_5041264662" description="Phospholipase A2" evidence="16">
    <location>
        <begin position="21"/>
        <end position="230"/>
    </location>
</feature>
<comment type="similarity">
    <text evidence="4">Belongs to the phospholipase A2 family. Group III subfamily.</text>
</comment>
<sequence length="230" mass="26498">MSVLLLTFAVAIVKITFSESQVYVYPYGSKLILVEPNEDSSKVNSRRCFLYDENDVENYITEGDIEEDIIKLLKCDNGDVKSRRKRTTDKILKTLTIFPGTNWCGAGNKSEDNDELGKFDESDNCCKQHDECFDVIGANQTKYGLKNSGLTTLSHCDCDDAFYRCLKEVDSPVSFSIGNLFFNVLRMKCFRKDYPIIGCKKEIDIIKRCEEYDFDEGKSKEWQMFDPKKY</sequence>
<evidence type="ECO:0000256" key="11">
    <source>
        <dbReference type="ARBA" id="ARBA00022963"/>
    </source>
</evidence>
<dbReference type="GO" id="GO:0016042">
    <property type="term" value="P:lipid catabolic process"/>
    <property type="evidence" value="ECO:0007669"/>
    <property type="project" value="UniProtKB-KW"/>
</dbReference>
<dbReference type="GO" id="GO:0050482">
    <property type="term" value="P:arachidonate secretion"/>
    <property type="evidence" value="ECO:0007669"/>
    <property type="project" value="InterPro"/>
</dbReference>
<keyword evidence="12" id="KW-0443">Lipid metabolism</keyword>
<dbReference type="AlphaFoldDB" id="A0AA49XAC4"/>
<dbReference type="PROSITE" id="PS00118">
    <property type="entry name" value="PA2_HIS"/>
    <property type="match status" value="1"/>
</dbReference>
<keyword evidence="13" id="KW-0865">Zymogen</keyword>
<evidence type="ECO:0000259" key="17">
    <source>
        <dbReference type="SMART" id="SM00085"/>
    </source>
</evidence>
<keyword evidence="9" id="KW-0378">Hydrolase</keyword>
<comment type="subcellular location">
    <subcellularLocation>
        <location evidence="3">Secreted</location>
    </subcellularLocation>
</comment>
<dbReference type="EC" id="3.1.1.4" evidence="5"/>
<comment type="catalytic activity">
    <reaction evidence="1">
        <text>a 1,2-diacyl-sn-glycero-3-phosphocholine + H2O = a 1-acyl-sn-glycero-3-phosphocholine + a fatty acid + H(+)</text>
        <dbReference type="Rhea" id="RHEA:15801"/>
        <dbReference type="ChEBI" id="CHEBI:15377"/>
        <dbReference type="ChEBI" id="CHEBI:15378"/>
        <dbReference type="ChEBI" id="CHEBI:28868"/>
        <dbReference type="ChEBI" id="CHEBI:57643"/>
        <dbReference type="ChEBI" id="CHEBI:58168"/>
        <dbReference type="EC" id="3.1.1.4"/>
    </reaction>
</comment>
<dbReference type="SMART" id="SM00085">
    <property type="entry name" value="PA2c"/>
    <property type="match status" value="1"/>
</dbReference>
<evidence type="ECO:0000256" key="6">
    <source>
        <dbReference type="ARBA" id="ARBA00021721"/>
    </source>
</evidence>
<evidence type="ECO:0000256" key="8">
    <source>
        <dbReference type="ARBA" id="ARBA00022723"/>
    </source>
</evidence>
<keyword evidence="8" id="KW-0479">Metal-binding</keyword>
<feature type="signal peptide" evidence="16">
    <location>
        <begin position="1"/>
        <end position="20"/>
    </location>
</feature>
<dbReference type="Gene3D" id="1.20.90.10">
    <property type="entry name" value="Phospholipase A2 domain"/>
    <property type="match status" value="1"/>
</dbReference>
<evidence type="ECO:0000256" key="15">
    <source>
        <dbReference type="ARBA" id="ARBA00029903"/>
    </source>
</evidence>
<dbReference type="SUPFAM" id="SSF48619">
    <property type="entry name" value="Phospholipase A2, PLA2"/>
    <property type="match status" value="1"/>
</dbReference>
<organism evidence="18">
    <name type="scientific">Androctonus crassicauda</name>
    <name type="common">Arabian fat-tailed scorpion</name>
    <dbReference type="NCBI Taxonomy" id="122909"/>
    <lineage>
        <taxon>Eukaryota</taxon>
        <taxon>Metazoa</taxon>
        <taxon>Ecdysozoa</taxon>
        <taxon>Arthropoda</taxon>
        <taxon>Chelicerata</taxon>
        <taxon>Arachnida</taxon>
        <taxon>Scorpiones</taxon>
        <taxon>Buthida</taxon>
        <taxon>Buthoidea</taxon>
        <taxon>Buthidae</taxon>
        <taxon>Androctonus</taxon>
    </lineage>
</organism>
<evidence type="ECO:0000256" key="12">
    <source>
        <dbReference type="ARBA" id="ARBA00023098"/>
    </source>
</evidence>
<reference evidence="18" key="1">
    <citation type="submission" date="2023-05" db="EMBL/GenBank/DDBJ databases">
        <authorList>
            <person name="Salabi F."/>
        </authorList>
    </citation>
    <scope>NUCLEOTIDE SEQUENCE</scope>
</reference>
<evidence type="ECO:0000256" key="16">
    <source>
        <dbReference type="SAM" id="SignalP"/>
    </source>
</evidence>
<evidence type="ECO:0000256" key="9">
    <source>
        <dbReference type="ARBA" id="ARBA00022801"/>
    </source>
</evidence>
<evidence type="ECO:0000313" key="18">
    <source>
        <dbReference type="EMBL" id="WLP01546.1"/>
    </source>
</evidence>
<dbReference type="InterPro" id="IPR016090">
    <property type="entry name" value="PLA2-like_dom"/>
</dbReference>
<keyword evidence="11" id="KW-0442">Lipid degradation</keyword>
<dbReference type="GO" id="GO:0046872">
    <property type="term" value="F:metal ion binding"/>
    <property type="evidence" value="ECO:0007669"/>
    <property type="project" value="UniProtKB-KW"/>
</dbReference>
<keyword evidence="16" id="KW-0732">Signal</keyword>
<evidence type="ECO:0000256" key="1">
    <source>
        <dbReference type="ARBA" id="ARBA00001604"/>
    </source>
</evidence>
<keyword evidence="14" id="KW-1015">Disulfide bond</keyword>
<dbReference type="EMBL" id="OQ982093">
    <property type="protein sequence ID" value="WLP01546.1"/>
    <property type="molecule type" value="mRNA"/>
</dbReference>
<dbReference type="GO" id="GO:0005576">
    <property type="term" value="C:extracellular region"/>
    <property type="evidence" value="ECO:0007669"/>
    <property type="project" value="UniProtKB-SubCell"/>
</dbReference>
<evidence type="ECO:0000256" key="2">
    <source>
        <dbReference type="ARBA" id="ARBA00001913"/>
    </source>
</evidence>
<dbReference type="FunFam" id="1.20.90.10:FF:000002">
    <property type="entry name" value="Phospholipase A2 group III"/>
    <property type="match status" value="1"/>
</dbReference>
<evidence type="ECO:0000256" key="5">
    <source>
        <dbReference type="ARBA" id="ARBA00013278"/>
    </source>
</evidence>
<evidence type="ECO:0000256" key="3">
    <source>
        <dbReference type="ARBA" id="ARBA00004613"/>
    </source>
</evidence>
<evidence type="ECO:0000256" key="13">
    <source>
        <dbReference type="ARBA" id="ARBA00023145"/>
    </source>
</evidence>
<proteinExistence type="evidence at transcript level"/>
<keyword evidence="7" id="KW-0964">Secreted</keyword>
<dbReference type="PANTHER" id="PTHR12253">
    <property type="entry name" value="RH14732P"/>
    <property type="match status" value="1"/>
</dbReference>
<evidence type="ECO:0000256" key="14">
    <source>
        <dbReference type="ARBA" id="ARBA00023157"/>
    </source>
</evidence>
<name>A0AA49XAC4_ANDCR</name>
<keyword evidence="10" id="KW-0106">Calcium</keyword>
<evidence type="ECO:0000256" key="10">
    <source>
        <dbReference type="ARBA" id="ARBA00022837"/>
    </source>
</evidence>
<comment type="cofactor">
    <cofactor evidence="2">
        <name>Ca(2+)</name>
        <dbReference type="ChEBI" id="CHEBI:29108"/>
    </cofactor>
</comment>
<dbReference type="InterPro" id="IPR033113">
    <property type="entry name" value="PLA2_histidine"/>
</dbReference>
<protein>
    <recommendedName>
        <fullName evidence="6">Phospholipase A2</fullName>
        <ecNumber evidence="5">3.1.1.4</ecNumber>
    </recommendedName>
    <alternativeName>
        <fullName evidence="15">Phosphatidylcholine 2-acylhydrolase</fullName>
    </alternativeName>
</protein>
<dbReference type="InterPro" id="IPR036444">
    <property type="entry name" value="PLipase_A2_dom_sf"/>
</dbReference>
<dbReference type="GO" id="GO:0004623">
    <property type="term" value="F:phospholipase A2 activity"/>
    <property type="evidence" value="ECO:0007669"/>
    <property type="project" value="UniProtKB-EC"/>
</dbReference>